<comment type="similarity">
    <text evidence="1">Belongs to the plant LTP family.</text>
</comment>
<evidence type="ECO:0000256" key="1">
    <source>
        <dbReference type="ARBA" id="ARBA00009748"/>
    </source>
</evidence>
<feature type="chain" id="PRO_5035291734" description="Bifunctional inhibitor/plant lipid transfer protein/seed storage helical domain-containing protein" evidence="2">
    <location>
        <begin position="26"/>
        <end position="178"/>
    </location>
</feature>
<dbReference type="InterPro" id="IPR043325">
    <property type="entry name" value="LTSS"/>
</dbReference>
<dbReference type="Pfam" id="PF14368">
    <property type="entry name" value="LTP_2"/>
    <property type="match status" value="1"/>
</dbReference>
<evidence type="ECO:0000256" key="2">
    <source>
        <dbReference type="SAM" id="SignalP"/>
    </source>
</evidence>
<evidence type="ECO:0000313" key="4">
    <source>
        <dbReference type="EMBL" id="KAG8063205.1"/>
    </source>
</evidence>
<name>A0A8J5SMC5_ZIZPA</name>
<organism evidence="4 5">
    <name type="scientific">Zizania palustris</name>
    <name type="common">Northern wild rice</name>
    <dbReference type="NCBI Taxonomy" id="103762"/>
    <lineage>
        <taxon>Eukaryota</taxon>
        <taxon>Viridiplantae</taxon>
        <taxon>Streptophyta</taxon>
        <taxon>Embryophyta</taxon>
        <taxon>Tracheophyta</taxon>
        <taxon>Spermatophyta</taxon>
        <taxon>Magnoliopsida</taxon>
        <taxon>Liliopsida</taxon>
        <taxon>Poales</taxon>
        <taxon>Poaceae</taxon>
        <taxon>BOP clade</taxon>
        <taxon>Oryzoideae</taxon>
        <taxon>Oryzeae</taxon>
        <taxon>Zizaniinae</taxon>
        <taxon>Zizania</taxon>
    </lineage>
</organism>
<dbReference type="AlphaFoldDB" id="A0A8J5SMC5"/>
<dbReference type="EMBL" id="JAAALK010000286">
    <property type="protein sequence ID" value="KAG8063205.1"/>
    <property type="molecule type" value="Genomic_DNA"/>
</dbReference>
<dbReference type="OrthoDB" id="659547at2759"/>
<comment type="caution">
    <text evidence="4">The sequence shown here is derived from an EMBL/GenBank/DDBJ whole genome shotgun (WGS) entry which is preliminary data.</text>
</comment>
<reference evidence="4" key="2">
    <citation type="submission" date="2021-02" db="EMBL/GenBank/DDBJ databases">
        <authorList>
            <person name="Kimball J.A."/>
            <person name="Haas M.W."/>
            <person name="Macchietto M."/>
            <person name="Kono T."/>
            <person name="Duquette J."/>
            <person name="Shao M."/>
        </authorList>
    </citation>
    <scope>NUCLEOTIDE SEQUENCE</scope>
    <source>
        <tissue evidence="4">Fresh leaf tissue</tissue>
    </source>
</reference>
<feature type="domain" description="Bifunctional inhibitor/plant lipid transfer protein/seed storage helical" evidence="3">
    <location>
        <begin position="42"/>
        <end position="123"/>
    </location>
</feature>
<dbReference type="SMART" id="SM00499">
    <property type="entry name" value="AAI"/>
    <property type="match status" value="1"/>
</dbReference>
<gene>
    <name evidence="4" type="ORF">GUJ93_ZPchr0003g18416</name>
</gene>
<evidence type="ECO:0000259" key="3">
    <source>
        <dbReference type="SMART" id="SM00499"/>
    </source>
</evidence>
<dbReference type="CDD" id="cd00010">
    <property type="entry name" value="AAI_LTSS"/>
    <property type="match status" value="1"/>
</dbReference>
<reference evidence="4" key="1">
    <citation type="journal article" date="2021" name="bioRxiv">
        <title>Whole Genome Assembly and Annotation of Northern Wild Rice, Zizania palustris L., Supports a Whole Genome Duplication in the Zizania Genus.</title>
        <authorList>
            <person name="Haas M."/>
            <person name="Kono T."/>
            <person name="Macchietto M."/>
            <person name="Millas R."/>
            <person name="McGilp L."/>
            <person name="Shao M."/>
            <person name="Duquette J."/>
            <person name="Hirsch C.N."/>
            <person name="Kimball J."/>
        </authorList>
    </citation>
    <scope>NUCLEOTIDE SEQUENCE</scope>
    <source>
        <tissue evidence="4">Fresh leaf tissue</tissue>
    </source>
</reference>
<proteinExistence type="inferred from homology"/>
<dbReference type="InterPro" id="IPR016140">
    <property type="entry name" value="Bifunc_inhib/LTP/seed_store"/>
</dbReference>
<protein>
    <recommendedName>
        <fullName evidence="3">Bifunctional inhibitor/plant lipid transfer protein/seed storage helical domain-containing protein</fullName>
    </recommendedName>
</protein>
<accession>A0A8J5SMC5</accession>
<dbReference type="PANTHER" id="PTHR33044">
    <property type="entry name" value="BIFUNCTIONAL INHIBITOR/LIPID-TRANSFER PROTEIN/SEED STORAGE 2S ALBUMIN SUPERFAMILY PROTEIN-RELATED"/>
    <property type="match status" value="1"/>
</dbReference>
<dbReference type="Proteomes" id="UP000729402">
    <property type="component" value="Unassembled WGS sequence"/>
</dbReference>
<sequence>MALAGGPGAVACLLVLALTVTAGDGATPTSSPSPAPAPAVDCTAEAFKLADCLDYVQPGSSASSRRPSKACCEEVKTAVQDDVAVGCLCAFFSSKELPIPLNTTRAFQLPAACGADPNVFTKCHAHAPSPSPAPAKGGAAAALAPTKGAAAARTPVASSSATAVLVVAAAALLASLHP</sequence>
<keyword evidence="5" id="KW-1185">Reference proteome</keyword>
<evidence type="ECO:0000313" key="5">
    <source>
        <dbReference type="Proteomes" id="UP000729402"/>
    </source>
</evidence>
<keyword evidence="2" id="KW-0732">Signal</keyword>
<feature type="signal peptide" evidence="2">
    <location>
        <begin position="1"/>
        <end position="25"/>
    </location>
</feature>